<keyword evidence="4" id="KW-1185">Reference proteome</keyword>
<dbReference type="AlphaFoldDB" id="A0A5N6ZG78"/>
<keyword evidence="2" id="KW-0456">Lyase</keyword>
<accession>A0A5N6ZG78</accession>
<evidence type="ECO:0000256" key="1">
    <source>
        <dbReference type="ARBA" id="ARBA00007946"/>
    </source>
</evidence>
<organism evidence="3 4">
    <name type="scientific">Aspergillus coremiiformis</name>
    <dbReference type="NCBI Taxonomy" id="138285"/>
    <lineage>
        <taxon>Eukaryota</taxon>
        <taxon>Fungi</taxon>
        <taxon>Dikarya</taxon>
        <taxon>Ascomycota</taxon>
        <taxon>Pezizomycotina</taxon>
        <taxon>Eurotiomycetes</taxon>
        <taxon>Eurotiomycetidae</taxon>
        <taxon>Eurotiales</taxon>
        <taxon>Aspergillaceae</taxon>
        <taxon>Aspergillus</taxon>
        <taxon>Aspergillus subgen. Circumdati</taxon>
    </lineage>
</organism>
<dbReference type="Pfam" id="PF06330">
    <property type="entry name" value="TRI5"/>
    <property type="match status" value="1"/>
</dbReference>
<name>A0A5N6ZG78_9EURO</name>
<dbReference type="InterPro" id="IPR024652">
    <property type="entry name" value="Trichodiene_synth"/>
</dbReference>
<sequence length="340" mass="39619">MVTLGESSFAYHGLETLPPPSVKGSHAMQVKTLVKDYLEGIHFDTKTPFLKDHDLEEAVWSYVKNLDMGEQVERLALKKLKITVTLSHQTYTSFPFELKVPCAIQGLYMFLIEDSTPEMIEDLQHFGQNFVLNKRHRSAIFNNFDAHLRGLSRYYGPHCHSTIIKSTFDFINGRVIEHEMEQSGFQFSSDTRLMPMFLRSKVGGTEILFHMLWPKSLFPEEQYLMHYFPVAQEMALFMDFTNDILSYYKECIIGDDKDNFVSNFGEAHQVKPLDVLRSLALYIPQVLASVYRFLEDKEDLRKPIEQFVTGWVLLMTAHRRYHLVELFADEQYLPPYDEDA</sequence>
<gene>
    <name evidence="3" type="ORF">BDV28DRAFT_154513</name>
</gene>
<proteinExistence type="inferred from homology"/>
<dbReference type="Proteomes" id="UP000327118">
    <property type="component" value="Unassembled WGS sequence"/>
</dbReference>
<dbReference type="OrthoDB" id="2998174at2759"/>
<evidence type="ECO:0000256" key="2">
    <source>
        <dbReference type="ARBA" id="ARBA00023239"/>
    </source>
</evidence>
<dbReference type="GO" id="GO:0016838">
    <property type="term" value="F:carbon-oxygen lyase activity, acting on phosphates"/>
    <property type="evidence" value="ECO:0007669"/>
    <property type="project" value="InterPro"/>
</dbReference>
<protein>
    <submittedName>
        <fullName evidence="3">Terpenoid synthase</fullName>
    </submittedName>
</protein>
<evidence type="ECO:0000313" key="3">
    <source>
        <dbReference type="EMBL" id="KAE8356667.1"/>
    </source>
</evidence>
<evidence type="ECO:0000313" key="4">
    <source>
        <dbReference type="Proteomes" id="UP000327118"/>
    </source>
</evidence>
<dbReference type="Gene3D" id="1.10.600.10">
    <property type="entry name" value="Farnesyl Diphosphate Synthase"/>
    <property type="match status" value="1"/>
</dbReference>
<dbReference type="EMBL" id="ML739036">
    <property type="protein sequence ID" value="KAE8356667.1"/>
    <property type="molecule type" value="Genomic_DNA"/>
</dbReference>
<reference evidence="4" key="1">
    <citation type="submission" date="2019-04" db="EMBL/GenBank/DDBJ databases">
        <title>Friends and foes A comparative genomics studyof 23 Aspergillus species from section Flavi.</title>
        <authorList>
            <consortium name="DOE Joint Genome Institute"/>
            <person name="Kjaerbolling I."/>
            <person name="Vesth T."/>
            <person name="Frisvad J.C."/>
            <person name="Nybo J.L."/>
            <person name="Theobald S."/>
            <person name="Kildgaard S."/>
            <person name="Isbrandt T."/>
            <person name="Kuo A."/>
            <person name="Sato A."/>
            <person name="Lyhne E.K."/>
            <person name="Kogle M.E."/>
            <person name="Wiebenga A."/>
            <person name="Kun R.S."/>
            <person name="Lubbers R.J."/>
            <person name="Makela M.R."/>
            <person name="Barry K."/>
            <person name="Chovatia M."/>
            <person name="Clum A."/>
            <person name="Daum C."/>
            <person name="Haridas S."/>
            <person name="He G."/>
            <person name="LaButti K."/>
            <person name="Lipzen A."/>
            <person name="Mondo S."/>
            <person name="Riley R."/>
            <person name="Salamov A."/>
            <person name="Simmons B.A."/>
            <person name="Magnuson J.K."/>
            <person name="Henrissat B."/>
            <person name="Mortensen U.H."/>
            <person name="Larsen T.O."/>
            <person name="Devries R.P."/>
            <person name="Grigoriev I.V."/>
            <person name="Machida M."/>
            <person name="Baker S.E."/>
            <person name="Andersen M.R."/>
        </authorList>
    </citation>
    <scope>NUCLEOTIDE SEQUENCE [LARGE SCALE GENOMIC DNA]</scope>
    <source>
        <strain evidence="4">CBS 553.77</strain>
    </source>
</reference>
<comment type="similarity">
    <text evidence="1">Belongs to the trichodiene synthase family.</text>
</comment>
<dbReference type="InterPro" id="IPR008949">
    <property type="entry name" value="Isoprenoid_synthase_dom_sf"/>
</dbReference>
<dbReference type="SUPFAM" id="SSF48576">
    <property type="entry name" value="Terpenoid synthases"/>
    <property type="match status" value="1"/>
</dbReference>